<dbReference type="Pfam" id="PF02698">
    <property type="entry name" value="DUF218"/>
    <property type="match status" value="1"/>
</dbReference>
<dbReference type="HOGENOM" id="CLU_053514_0_0_0"/>
<dbReference type="PANTHER" id="PTHR30336:SF4">
    <property type="entry name" value="ENVELOPE BIOGENESIS FACTOR ELYC"/>
    <property type="match status" value="1"/>
</dbReference>
<feature type="transmembrane region" description="Helical" evidence="1">
    <location>
        <begin position="6"/>
        <end position="29"/>
    </location>
</feature>
<evidence type="ECO:0000256" key="1">
    <source>
        <dbReference type="SAM" id="Phobius"/>
    </source>
</evidence>
<dbReference type="eggNOG" id="COG1434">
    <property type="taxonomic scope" value="Bacteria"/>
</dbReference>
<proteinExistence type="predicted"/>
<dbReference type="PANTHER" id="PTHR30336">
    <property type="entry name" value="INNER MEMBRANE PROTEIN, PROBABLE PERMEASE"/>
    <property type="match status" value="1"/>
</dbReference>
<evidence type="ECO:0000313" key="3">
    <source>
        <dbReference type="EMBL" id="ACB75836.1"/>
    </source>
</evidence>
<keyword evidence="4" id="KW-1185">Reference proteome</keyword>
<dbReference type="AlphaFoldDB" id="B1ZT47"/>
<reference evidence="3 4" key="1">
    <citation type="journal article" date="2011" name="J. Bacteriol.">
        <title>Genome sequence of the verrucomicrobium Opitutus terrae PB90-1, an abundant inhabitant of rice paddy soil ecosystems.</title>
        <authorList>
            <person name="van Passel M.W."/>
            <person name="Kant R."/>
            <person name="Palva A."/>
            <person name="Copeland A."/>
            <person name="Lucas S."/>
            <person name="Lapidus A."/>
            <person name="Glavina del Rio T."/>
            <person name="Pitluck S."/>
            <person name="Goltsman E."/>
            <person name="Clum A."/>
            <person name="Sun H."/>
            <person name="Schmutz J."/>
            <person name="Larimer F.W."/>
            <person name="Land M.L."/>
            <person name="Hauser L."/>
            <person name="Kyrpides N."/>
            <person name="Mikhailova N."/>
            <person name="Richardson P.P."/>
            <person name="Janssen P.H."/>
            <person name="de Vos W.M."/>
            <person name="Smidt H."/>
        </authorList>
    </citation>
    <scope>NUCLEOTIDE SEQUENCE [LARGE SCALE GENOMIC DNA]</scope>
    <source>
        <strain evidence="4">DSM 11246 / JCM 15787 / PB90-1</strain>
    </source>
</reference>
<evidence type="ECO:0000259" key="2">
    <source>
        <dbReference type="Pfam" id="PF02698"/>
    </source>
</evidence>
<dbReference type="KEGG" id="ote:Oter_2554"/>
<sequence length="264" mass="28694">MFLLKKFVSFWLMPVPLSLTLLLVGLWLLSARRRPRLGRWLILGALAFLLLASNRAVSLWLIRPLETTYPAIPEFAPATALPPNLAGCQAVVVLGGGHSDSPTLSAVNQLSESAQGRLLEAYRILRALPPEARLIVCGRGGPNRPSHASVLAQAATSLGVSPHRIVRLDTPRDTEDEAAQLRELLGRDTPFALVTSAWHLPRATALMRGAGLRPVPCPANFAGKPGAPFEWLDLLCGLDGLDRSTKAIRERLGYVWSALRRKTA</sequence>
<evidence type="ECO:0000313" key="4">
    <source>
        <dbReference type="Proteomes" id="UP000007013"/>
    </source>
</evidence>
<keyword evidence="1" id="KW-0812">Transmembrane</keyword>
<dbReference type="InterPro" id="IPR051599">
    <property type="entry name" value="Cell_Envelope_Assoc"/>
</dbReference>
<keyword evidence="1" id="KW-1133">Transmembrane helix</keyword>
<feature type="transmembrane region" description="Helical" evidence="1">
    <location>
        <begin position="41"/>
        <end position="62"/>
    </location>
</feature>
<dbReference type="InterPro" id="IPR003848">
    <property type="entry name" value="DUF218"/>
</dbReference>
<keyword evidence="1" id="KW-0472">Membrane</keyword>
<accession>B1ZT47</accession>
<organism evidence="3 4">
    <name type="scientific">Opitutus terrae (strain DSM 11246 / JCM 15787 / PB90-1)</name>
    <dbReference type="NCBI Taxonomy" id="452637"/>
    <lineage>
        <taxon>Bacteria</taxon>
        <taxon>Pseudomonadati</taxon>
        <taxon>Verrucomicrobiota</taxon>
        <taxon>Opitutia</taxon>
        <taxon>Opitutales</taxon>
        <taxon>Opitutaceae</taxon>
        <taxon>Opitutus</taxon>
    </lineage>
</organism>
<dbReference type="STRING" id="452637.Oter_2554"/>
<dbReference type="GO" id="GO:0043164">
    <property type="term" value="P:Gram-negative-bacterium-type cell wall biogenesis"/>
    <property type="evidence" value="ECO:0007669"/>
    <property type="project" value="TreeGrafter"/>
</dbReference>
<dbReference type="GO" id="GO:0000270">
    <property type="term" value="P:peptidoglycan metabolic process"/>
    <property type="evidence" value="ECO:0007669"/>
    <property type="project" value="TreeGrafter"/>
</dbReference>
<dbReference type="EMBL" id="CP001032">
    <property type="protein sequence ID" value="ACB75836.1"/>
    <property type="molecule type" value="Genomic_DNA"/>
</dbReference>
<dbReference type="CDD" id="cd06259">
    <property type="entry name" value="YdcF-like"/>
    <property type="match status" value="1"/>
</dbReference>
<dbReference type="GO" id="GO:0005886">
    <property type="term" value="C:plasma membrane"/>
    <property type="evidence" value="ECO:0007669"/>
    <property type="project" value="TreeGrafter"/>
</dbReference>
<name>B1ZT47_OPITP</name>
<dbReference type="OrthoDB" id="9809813at2"/>
<dbReference type="Proteomes" id="UP000007013">
    <property type="component" value="Chromosome"/>
</dbReference>
<dbReference type="RefSeq" id="WP_012375371.1">
    <property type="nucleotide sequence ID" value="NC_010571.1"/>
</dbReference>
<protein>
    <recommendedName>
        <fullName evidence="2">DUF218 domain-containing protein</fullName>
    </recommendedName>
</protein>
<gene>
    <name evidence="3" type="ordered locus">Oter_2554</name>
</gene>
<feature type="domain" description="DUF218" evidence="2">
    <location>
        <begin position="89"/>
        <end position="253"/>
    </location>
</feature>